<reference evidence="3 4" key="1">
    <citation type="submission" date="2020-12" db="EMBL/GenBank/DDBJ databases">
        <authorList>
            <person name="Shan Y."/>
        </authorList>
    </citation>
    <scope>NUCLEOTIDE SEQUENCE [LARGE SCALE GENOMIC DNA]</scope>
    <source>
        <strain evidence="4">csc3.9</strain>
    </source>
</reference>
<dbReference type="RefSeq" id="WP_198569385.1">
    <property type="nucleotide sequence ID" value="NZ_CP066167.1"/>
</dbReference>
<dbReference type="EMBL" id="CP066167">
    <property type="protein sequence ID" value="QQD17886.1"/>
    <property type="molecule type" value="Genomic_DNA"/>
</dbReference>
<sequence length="326" mass="35710">MIRLLWVVFVVLLGLGPASADTLPSVRVGVLKFGTVSWELSVIRYHQLDREAGFSMQVVEFASGNAAAVALQAGHVDIIVNDWLWVLEQNRRQKQYRYYPYSTAVGGLVVSPESGIQSLADLEGKRLGVAGGPVDKSWLLIARYAKKAAGIDLRSDADVRFAAPPLLNRMLLNGQLDAVVNYWHYNARLVGQGMSVLLPTATAMAELGIGGETPMLGWVFDAQWPGAKSGLVDRFLATSYRAKHILATERGEWQRIKPLMQTENEAVFQSLIDAYRHGIPKSSAAGRESVVLLHQLLTELSSGFTYSANNNKGNLGAAWWQGSKES</sequence>
<evidence type="ECO:0000313" key="3">
    <source>
        <dbReference type="EMBL" id="QQD17886.1"/>
    </source>
</evidence>
<dbReference type="Proteomes" id="UP000596063">
    <property type="component" value="Chromosome"/>
</dbReference>
<accession>A0A7T4UPR0</accession>
<organism evidence="3 4">
    <name type="scientific">Spongiibacter nanhainus</name>
    <dbReference type="NCBI Taxonomy" id="2794344"/>
    <lineage>
        <taxon>Bacteria</taxon>
        <taxon>Pseudomonadati</taxon>
        <taxon>Pseudomonadota</taxon>
        <taxon>Gammaproteobacteria</taxon>
        <taxon>Cellvibrionales</taxon>
        <taxon>Spongiibacteraceae</taxon>
        <taxon>Spongiibacter</taxon>
    </lineage>
</organism>
<feature type="chain" id="PRO_5032482196" evidence="1">
    <location>
        <begin position="21"/>
        <end position="326"/>
    </location>
</feature>
<dbReference type="PANTHER" id="PTHR30024:SF48">
    <property type="entry name" value="ABC TRANSPORTER SUBSTRATE-BINDING PROTEIN"/>
    <property type="match status" value="1"/>
</dbReference>
<keyword evidence="1" id="KW-0732">Signal</keyword>
<dbReference type="Pfam" id="PF09084">
    <property type="entry name" value="NMT1"/>
    <property type="match status" value="1"/>
</dbReference>
<proteinExistence type="predicted"/>
<dbReference type="SUPFAM" id="SSF53850">
    <property type="entry name" value="Periplasmic binding protein-like II"/>
    <property type="match status" value="1"/>
</dbReference>
<gene>
    <name evidence="3" type="ORF">I6N98_16325</name>
</gene>
<dbReference type="PANTHER" id="PTHR30024">
    <property type="entry name" value="ALIPHATIC SULFONATES-BINDING PROTEIN-RELATED"/>
    <property type="match status" value="1"/>
</dbReference>
<feature type="signal peptide" evidence="1">
    <location>
        <begin position="1"/>
        <end position="20"/>
    </location>
</feature>
<keyword evidence="4" id="KW-1185">Reference proteome</keyword>
<dbReference type="Gene3D" id="3.40.190.10">
    <property type="entry name" value="Periplasmic binding protein-like II"/>
    <property type="match status" value="2"/>
</dbReference>
<dbReference type="KEGG" id="snan:I6N98_16325"/>
<evidence type="ECO:0000256" key="1">
    <source>
        <dbReference type="SAM" id="SignalP"/>
    </source>
</evidence>
<feature type="domain" description="SsuA/THI5-like" evidence="2">
    <location>
        <begin position="101"/>
        <end position="236"/>
    </location>
</feature>
<evidence type="ECO:0000259" key="2">
    <source>
        <dbReference type="Pfam" id="PF09084"/>
    </source>
</evidence>
<dbReference type="AlphaFoldDB" id="A0A7T4UPR0"/>
<name>A0A7T4UPR0_9GAMM</name>
<evidence type="ECO:0000313" key="4">
    <source>
        <dbReference type="Proteomes" id="UP000596063"/>
    </source>
</evidence>
<protein>
    <submittedName>
        <fullName evidence="3">ABC transporter substrate-binding protein</fullName>
    </submittedName>
</protein>
<dbReference type="InterPro" id="IPR015168">
    <property type="entry name" value="SsuA/THI5"/>
</dbReference>